<dbReference type="InterPro" id="IPR036736">
    <property type="entry name" value="ACP-like_sf"/>
</dbReference>
<evidence type="ECO:0000256" key="1">
    <source>
        <dbReference type="ARBA" id="ARBA00004792"/>
    </source>
</evidence>
<evidence type="ECO:0000256" key="6">
    <source>
        <dbReference type="ARBA" id="ARBA00023268"/>
    </source>
</evidence>
<evidence type="ECO:0000256" key="8">
    <source>
        <dbReference type="PROSITE-ProRule" id="PRU01363"/>
    </source>
</evidence>
<dbReference type="Gene3D" id="3.10.129.110">
    <property type="entry name" value="Polyketide synthase dehydratase"/>
    <property type="match status" value="2"/>
</dbReference>
<dbReference type="InterPro" id="IPR016039">
    <property type="entry name" value="Thiolase-like"/>
</dbReference>
<dbReference type="GO" id="GO:0006633">
    <property type="term" value="P:fatty acid biosynthetic process"/>
    <property type="evidence" value="ECO:0007669"/>
    <property type="project" value="InterPro"/>
</dbReference>
<keyword evidence="6" id="KW-0511">Multifunctional enzyme</keyword>
<proteinExistence type="predicted"/>
<dbReference type="InterPro" id="IPR020806">
    <property type="entry name" value="PKS_PP-bd"/>
</dbReference>
<dbReference type="PROSITE" id="PS50075">
    <property type="entry name" value="CARRIER"/>
    <property type="match status" value="3"/>
</dbReference>
<dbReference type="Pfam" id="PF22621">
    <property type="entry name" value="CurL-like_PKS_C"/>
    <property type="match status" value="1"/>
</dbReference>
<accession>A0A077KUY6</accession>
<evidence type="ECO:0000259" key="11">
    <source>
        <dbReference type="PROSITE" id="PS52004"/>
    </source>
</evidence>
<dbReference type="Pfam" id="PF00698">
    <property type="entry name" value="Acyl_transf_1"/>
    <property type="match status" value="2"/>
</dbReference>
<evidence type="ECO:0000259" key="10">
    <source>
        <dbReference type="PROSITE" id="PS50075"/>
    </source>
</evidence>
<dbReference type="SUPFAM" id="SSF55048">
    <property type="entry name" value="Probable ACP-binding domain of malonyl-CoA ACP transacylase"/>
    <property type="match status" value="2"/>
</dbReference>
<evidence type="ECO:0000256" key="5">
    <source>
        <dbReference type="ARBA" id="ARBA00023194"/>
    </source>
</evidence>
<dbReference type="SMART" id="SM00825">
    <property type="entry name" value="PKS_KS"/>
    <property type="match status" value="2"/>
</dbReference>
<evidence type="ECO:0000313" key="13">
    <source>
        <dbReference type="EMBL" id="BAP34733.1"/>
    </source>
</evidence>
<dbReference type="InterPro" id="IPR016035">
    <property type="entry name" value="Acyl_Trfase/lysoPLipase"/>
</dbReference>
<dbReference type="Pfam" id="PF08659">
    <property type="entry name" value="KR"/>
    <property type="match status" value="2"/>
</dbReference>
<dbReference type="EMBL" id="AB767280">
    <property type="protein sequence ID" value="BAP34733.1"/>
    <property type="molecule type" value="Genomic_DNA"/>
</dbReference>
<feature type="region of interest" description="C-terminal hotdog fold" evidence="8">
    <location>
        <begin position="1195"/>
        <end position="1334"/>
    </location>
</feature>
<feature type="domain" description="PKS/mFAS DH" evidence="12">
    <location>
        <begin position="1052"/>
        <end position="1334"/>
    </location>
</feature>
<dbReference type="Pfam" id="PF16197">
    <property type="entry name" value="KAsynt_C_assoc"/>
    <property type="match status" value="1"/>
</dbReference>
<dbReference type="InterPro" id="IPR057326">
    <property type="entry name" value="KR_dom"/>
</dbReference>
<dbReference type="GO" id="GO:0004312">
    <property type="term" value="F:fatty acid synthase activity"/>
    <property type="evidence" value="ECO:0007669"/>
    <property type="project" value="TreeGrafter"/>
</dbReference>
<gene>
    <name evidence="13" type="primary">idnP1</name>
</gene>
<dbReference type="SMART" id="SM00827">
    <property type="entry name" value="PKS_AT"/>
    <property type="match status" value="2"/>
</dbReference>
<feature type="domain" description="Ketosynthase family 3 (KS3)" evidence="11">
    <location>
        <begin position="1915"/>
        <end position="2327"/>
    </location>
</feature>
<dbReference type="InterPro" id="IPR049900">
    <property type="entry name" value="PKS_mFAS_DH"/>
</dbReference>
<dbReference type="GO" id="GO:0031177">
    <property type="term" value="F:phosphopantetheine binding"/>
    <property type="evidence" value="ECO:0007669"/>
    <property type="project" value="InterPro"/>
</dbReference>
<dbReference type="Pfam" id="PF00550">
    <property type="entry name" value="PP-binding"/>
    <property type="match status" value="3"/>
</dbReference>
<evidence type="ECO:0000256" key="3">
    <source>
        <dbReference type="ARBA" id="ARBA00022553"/>
    </source>
</evidence>
<dbReference type="GO" id="GO:0004315">
    <property type="term" value="F:3-oxoacyl-[acyl-carrier-protein] synthase activity"/>
    <property type="evidence" value="ECO:0007669"/>
    <property type="project" value="InterPro"/>
</dbReference>
<dbReference type="InterPro" id="IPR036291">
    <property type="entry name" value="NAD(P)-bd_dom_sf"/>
</dbReference>
<dbReference type="InterPro" id="IPR013968">
    <property type="entry name" value="PKS_KR"/>
</dbReference>
<feature type="region of interest" description="Disordered" evidence="9">
    <location>
        <begin position="565"/>
        <end position="593"/>
    </location>
</feature>
<keyword evidence="3" id="KW-0597">Phosphoprotein</keyword>
<dbReference type="Pfam" id="PF22953">
    <property type="entry name" value="SpnB_Rossmann"/>
    <property type="match status" value="1"/>
</dbReference>
<dbReference type="PROSITE" id="PS52019">
    <property type="entry name" value="PKS_MFAS_DH"/>
    <property type="match status" value="2"/>
</dbReference>
<dbReference type="SUPFAM" id="SSF47336">
    <property type="entry name" value="ACP-like"/>
    <property type="match status" value="3"/>
</dbReference>
<keyword evidence="7" id="KW-0012">Acyltransferase</keyword>
<dbReference type="Gene3D" id="3.40.50.720">
    <property type="entry name" value="NAD(P)-binding Rossmann-like Domain"/>
    <property type="match status" value="2"/>
</dbReference>
<evidence type="ECO:0000256" key="2">
    <source>
        <dbReference type="ARBA" id="ARBA00022450"/>
    </source>
</evidence>
<name>A0A077KUY6_9ACTN</name>
<dbReference type="Gene3D" id="1.10.1200.10">
    <property type="entry name" value="ACP-like"/>
    <property type="match status" value="3"/>
</dbReference>
<dbReference type="PANTHER" id="PTHR43775:SF51">
    <property type="entry name" value="INACTIVE PHENOLPHTHIOCEROL SYNTHESIS POLYKETIDE SYNTHASE TYPE I PKS1-RELATED"/>
    <property type="match status" value="1"/>
</dbReference>
<feature type="domain" description="PKS/mFAS DH" evidence="12">
    <location>
        <begin position="2775"/>
        <end position="3043"/>
    </location>
</feature>
<dbReference type="InterPro" id="IPR016036">
    <property type="entry name" value="Malonyl_transacylase_ACP-bd"/>
</dbReference>
<dbReference type="SUPFAM" id="SSF53901">
    <property type="entry name" value="Thiolase-like"/>
    <property type="match status" value="2"/>
</dbReference>
<evidence type="ECO:0000259" key="12">
    <source>
        <dbReference type="PROSITE" id="PS52019"/>
    </source>
</evidence>
<dbReference type="InterPro" id="IPR009081">
    <property type="entry name" value="PP-bd_ACP"/>
</dbReference>
<dbReference type="SMART" id="SM00823">
    <property type="entry name" value="PKS_PP"/>
    <property type="match status" value="3"/>
</dbReference>
<dbReference type="PROSITE" id="PS00606">
    <property type="entry name" value="KS3_1"/>
    <property type="match status" value="1"/>
</dbReference>
<evidence type="ECO:0000256" key="9">
    <source>
        <dbReference type="SAM" id="MobiDB-lite"/>
    </source>
</evidence>
<feature type="domain" description="Ketosynthase family 3 (KS3)" evidence="11">
    <location>
        <begin position="136"/>
        <end position="563"/>
    </location>
</feature>
<dbReference type="PROSITE" id="PS52004">
    <property type="entry name" value="KS3_2"/>
    <property type="match status" value="2"/>
</dbReference>
<dbReference type="InterPro" id="IPR020841">
    <property type="entry name" value="PKS_Beta-ketoAc_synthase_dom"/>
</dbReference>
<dbReference type="Pfam" id="PF14765">
    <property type="entry name" value="PS-DH"/>
    <property type="match status" value="2"/>
</dbReference>
<feature type="compositionally biased region" description="Gly residues" evidence="9">
    <location>
        <begin position="577"/>
        <end position="587"/>
    </location>
</feature>
<feature type="region of interest" description="N-terminal hotdog fold" evidence="8">
    <location>
        <begin position="2775"/>
        <end position="2897"/>
    </location>
</feature>
<dbReference type="Pfam" id="PF02801">
    <property type="entry name" value="Ketoacyl-synt_C"/>
    <property type="match status" value="2"/>
</dbReference>
<dbReference type="PANTHER" id="PTHR43775">
    <property type="entry name" value="FATTY ACID SYNTHASE"/>
    <property type="match status" value="1"/>
</dbReference>
<dbReference type="SUPFAM" id="SSF51735">
    <property type="entry name" value="NAD(P)-binding Rossmann-fold domains"/>
    <property type="match status" value="4"/>
</dbReference>
<dbReference type="CDD" id="cd00833">
    <property type="entry name" value="PKS"/>
    <property type="match status" value="2"/>
</dbReference>
<dbReference type="Gene3D" id="3.30.70.3290">
    <property type="match status" value="2"/>
</dbReference>
<dbReference type="InterPro" id="IPR014030">
    <property type="entry name" value="Ketoacyl_synth_N"/>
</dbReference>
<feature type="domain" description="Carrier" evidence="10">
    <location>
        <begin position="1815"/>
        <end position="1893"/>
    </location>
</feature>
<comment type="pathway">
    <text evidence="1">Antibiotic biosynthesis.</text>
</comment>
<dbReference type="SMART" id="SM01294">
    <property type="entry name" value="PKS_PP_betabranch"/>
    <property type="match status" value="3"/>
</dbReference>
<feature type="region of interest" description="N-terminal hotdog fold" evidence="8">
    <location>
        <begin position="1052"/>
        <end position="1176"/>
    </location>
</feature>
<evidence type="ECO:0000256" key="7">
    <source>
        <dbReference type="ARBA" id="ARBA00023315"/>
    </source>
</evidence>
<dbReference type="InterPro" id="IPR049551">
    <property type="entry name" value="PKS_DH_C"/>
</dbReference>
<dbReference type="InterPro" id="IPR001227">
    <property type="entry name" value="Ac_transferase_dom_sf"/>
</dbReference>
<dbReference type="Gene3D" id="3.40.366.10">
    <property type="entry name" value="Malonyl-Coenzyme A Acyl Carrier Protein, domain 2"/>
    <property type="match status" value="2"/>
</dbReference>
<feature type="active site" description="Proton donor; for dehydratase activity" evidence="8">
    <location>
        <position position="2968"/>
    </location>
</feature>
<dbReference type="InterPro" id="IPR006162">
    <property type="entry name" value="Ppantetheine_attach_site"/>
</dbReference>
<dbReference type="PROSITE" id="PS00012">
    <property type="entry name" value="PHOSPHOPANTETHEINE"/>
    <property type="match status" value="3"/>
</dbReference>
<feature type="active site" description="Proton acceptor; for dehydratase activity" evidence="8">
    <location>
        <position position="2807"/>
    </location>
</feature>
<dbReference type="GO" id="GO:0033068">
    <property type="term" value="P:macrolide biosynthetic process"/>
    <property type="evidence" value="ECO:0007669"/>
    <property type="project" value="UniProtKB-ARBA"/>
</dbReference>
<dbReference type="InterPro" id="IPR042104">
    <property type="entry name" value="PKS_dehydratase_sf"/>
</dbReference>
<dbReference type="SUPFAM" id="SSF52151">
    <property type="entry name" value="FabD/lysophospholipase-like"/>
    <property type="match status" value="2"/>
</dbReference>
<dbReference type="SMART" id="SM00822">
    <property type="entry name" value="PKS_KR"/>
    <property type="match status" value="2"/>
</dbReference>
<reference evidence="13" key="1">
    <citation type="journal article" date="2013" name="J. Antibiot.">
        <title>Identification of the incednine biosynthetic gene cluster: characterization of novel beta-glutamate-beta-decarboxylase IdnL3.</title>
        <authorList>
            <person name="Takaishi M."/>
            <person name="Kudo F."/>
            <person name="Eguchi T."/>
        </authorList>
    </citation>
    <scope>NUCLEOTIDE SEQUENCE</scope>
    <source>
        <strain evidence="13">ML694-90F3</strain>
    </source>
</reference>
<organism evidence="13">
    <name type="scientific">Streptomyces sp. ML694-90F3</name>
    <dbReference type="NCBI Taxonomy" id="1265536"/>
    <lineage>
        <taxon>Bacteria</taxon>
        <taxon>Bacillati</taxon>
        <taxon>Actinomycetota</taxon>
        <taxon>Actinomycetes</taxon>
        <taxon>Kitasatosporales</taxon>
        <taxon>Streptomycetaceae</taxon>
        <taxon>Streptomyces</taxon>
    </lineage>
</organism>
<keyword evidence="4" id="KW-0808">Transferase</keyword>
<dbReference type="InterPro" id="IPR020807">
    <property type="entry name" value="PKS_DH"/>
</dbReference>
<dbReference type="SMART" id="SM00826">
    <property type="entry name" value="PKS_DH"/>
    <property type="match status" value="2"/>
</dbReference>
<evidence type="ECO:0000256" key="4">
    <source>
        <dbReference type="ARBA" id="ARBA00022679"/>
    </source>
</evidence>
<feature type="active site" description="Proton acceptor; for dehydratase activity" evidence="8">
    <location>
        <position position="1083"/>
    </location>
</feature>
<dbReference type="InterPro" id="IPR032821">
    <property type="entry name" value="PKS_assoc"/>
</dbReference>
<feature type="domain" description="Carrier" evidence="10">
    <location>
        <begin position="32"/>
        <end position="115"/>
    </location>
</feature>
<dbReference type="InterPro" id="IPR055123">
    <property type="entry name" value="SpnB-like_Rossmann"/>
</dbReference>
<feature type="active site" description="Proton donor; for dehydratase activity" evidence="8">
    <location>
        <position position="1254"/>
    </location>
</feature>
<feature type="region of interest" description="C-terminal hotdog fold" evidence="8">
    <location>
        <begin position="2909"/>
        <end position="3043"/>
    </location>
</feature>
<dbReference type="InterPro" id="IPR049552">
    <property type="entry name" value="PKS_DH_N"/>
</dbReference>
<dbReference type="CDD" id="cd08956">
    <property type="entry name" value="KR_3_FAS_SDR_x"/>
    <property type="match status" value="2"/>
</dbReference>
<dbReference type="Pfam" id="PF21089">
    <property type="entry name" value="PKS_DH_N"/>
    <property type="match status" value="2"/>
</dbReference>
<dbReference type="FunFam" id="3.40.366.10:FF:000002">
    <property type="entry name" value="Probable polyketide synthase 2"/>
    <property type="match status" value="1"/>
</dbReference>
<protein>
    <submittedName>
        <fullName evidence="13">Type I polyketide synthase</fullName>
    </submittedName>
</protein>
<dbReference type="Pfam" id="PF00109">
    <property type="entry name" value="ketoacyl-synt"/>
    <property type="match status" value="2"/>
</dbReference>
<dbReference type="FunFam" id="3.40.47.10:FF:000019">
    <property type="entry name" value="Polyketide synthase type I"/>
    <property type="match status" value="2"/>
</dbReference>
<dbReference type="InterPro" id="IPR018201">
    <property type="entry name" value="Ketoacyl_synth_AS"/>
</dbReference>
<dbReference type="InterPro" id="IPR050091">
    <property type="entry name" value="PKS_NRPS_Biosynth_Enz"/>
</dbReference>
<feature type="domain" description="Carrier" evidence="10">
    <location>
        <begin position="3501"/>
        <end position="3576"/>
    </location>
</feature>
<feature type="compositionally biased region" description="Low complexity" evidence="9">
    <location>
        <begin position="565"/>
        <end position="576"/>
    </location>
</feature>
<dbReference type="FunFam" id="1.10.1200.10:FF:000007">
    <property type="entry name" value="Probable polyketide synthase pks17"/>
    <property type="match status" value="2"/>
</dbReference>
<keyword evidence="2" id="KW-0596">Phosphopantetheine</keyword>
<sequence>MNAPEQGGSVERGGGDEVRAALAGRLAGLAAGDALDVLRRIVREHLGTALRRAGREGPAAPAGADRAFRDIGLDSLAMVGLVNDLAETTGLRLAASVLFDHPTPESLARHLGTVLTGRATGPGASTGPVVAPADDGEPIALVGIGCRFPGDIAGPEQLWDLVRDEKHTQSPFPDDRGWDVDGLFSADPDTPGSTYVREAGFLTGALEFDADFFGISPREAQAMDPQQRLVLETGWEALERAGIDPTTLRGGATGVFVGAEQQEYGPRLHQAPDGVDAHLITGNALSVLAGRLSYVLGLNGPALSVDTACSGSLVAVHLAMRSLRAGECSLALAGGAAVLSTPGIYTAYSRQRALAEDGRCKPFAAAADGTGFAEGVGLVVLERLSDARRNGHEVLAVLRGSAINQDGASNGLTAPSGIAQQHVIRAALADAGLTAADVDVVEAHGTGTRLGDPIEAGALLATYGQDRPAARPLRLGSLKSNIGHTQAAAGVAGLIKMVMALRNGLLPKTLHVDAPSPRIDWETGAVALLTDALPWETPDDRPRRAAISSFGVSGTNAHLIVEEAPAPESAPESAPGAGAGAGSGSGGTPVVRPRPRVGAAVPWLLSARTDEALRDQAARLLAHLDAHPGLPVDGVARTLATRRTAFTRRAVAVGRDLAELRAALAEIASGAVTAPEPVPAGTKTALVFPGQGAQWAGMAAGLARDSEVFAARLGECADALEQFVDWSVWDVVHEVEGAAPLERVDVVQPLSFAVMVSLAALWESVGVRPGGVVGHSQGEIAAAVVSGALSLEDGAWIVALRSRVIADSLAGRGGMVSVAAPVERVEAVLPDGVSVAVVNGPEAVVVAGDVAGLDQVVAWAEAEGLRVRRIAVDYASHSAHVDGAREELLRVLSPIAPRRGTVGLFSSVDGEWTDGAALDADYWFRNLRRPVLFAGAVQGLAAEGFGAFVEASAHPVLVPGVVDVLDAAGFPGVVVGSLRRGEGGWDRFLRSVGELWAGGVDVDWTAVLASGPTADADPIHLPTYAFQRQRYWLDAGSGGGDIGSYGLVPTGHPLLGAAVPTASGGVTLTGRIGLGSHPWLADHAVAGTPLLPGTAFVDLALRAADEAGAAGVDELTLTAPLLLPDDGSVILQAVVESADATGRRPVTIHSRPENALADEPWTRHATGFLLTETDTDTAPAAAPAVPAPVWPPSHAERVDLTGAYAELAAQGYDYGPVFQGVRAVWRGTGEVFAEIALPPETDTTGFCLHPALLDAAVQAADIGRLTDPAAPGEVGIPFSWNGVRLYATGAGTLRVRLTRAGDDAITVEAADGHGDPVAAVGTLLIRSVATRDLAATAAHGTLFTVAWQPAPTTTTAAAPGPAAAWTLADPDPDADPYGLTAVFGSPAGAGEPAALGLLPVAGDPALDPVPALHDLTERLLERLRRHLADPEAPHLVVVTRGAVATAPGADVTDSAAAAAWGLVRSAQAEEPGRITVVDTDGTPVPDTARLIAGIAAAVAAGEHQLAVRDGALLVPRVVRAAAGPAPDTSPLDPDGTVLVTGGTGVLGALLARHLVTRHGVRRLLLLSRRGPKAPGADPLRAELTGLGADVTITACDTGDREALRRALDGIPADRPLTAVVHTAGVLDDGTVPTLTADRLHAVLRPKADAAWHLHELTADRPLAAFVLYSSMAGTVDGPGQGNYAAANTYLDGLAAHRRATGLPAHALAWGFWDRLSGLTGQLSDTDLARLRRSGDLGLTAEQGLALFDAALGADDAFLLPARLDAAALRARGAELPRILGALVPAPASVRRTAASADTGAAPAAGDAFARMTEAEQRASLLEAVRGHIAGVLGHRDGSAVKAGRPLKELGFDSLAAVELRNRLSRSTGLKLPATLVFDHPTPAAIADHLRDRLAPAATIPATPTAVPVAPAVDDADPVVIVGMSCRYPGDVRSPEDLWRLVSDGVDVVGGFPRDRGWDVEGLYDPEPGAAGKSYTREGAFLDDVAGFDAGFFGISPREAVTMDPQQRMLLELSWEVFERAGIDPESLKGTPTGVFAGLMYHDYTGSSSEGSLVSGRVAYSFGLEGPAVTVDTACSSSLVALHLAAQSLRSGESSLALAGGVTVMSTPEMFVEFSKQRGLAADGRCKPFAAAADGTGWGEGGGVLLLERQSDALRNGHRIWGVVRGSAINQDGASNGLTAPNGPSQQRVIRAALTGAGLTTTDVDLVEGHGTGTRLGDPIEAQALLATYGRDRPEDRPLWLGSIKSNLGHTQAAAGVAGIIKSVMAIRHGVLPRTLHVDQPSDQVDWTEGAVELLSDAREWPDLDRPRRAAVSSFGISGTNAHVIVEQAPEPEAALPDGTPEPLGAVALPLSARTPEALADRAGRLLPVLADAPAAAVARALATTPTALEHRAVVLDDPSAGLAALAEGTTTAATVTGAVSSGDLGLLFSGQGSQWVGMGRGLYDRFPVFARAFDEVVAGLDPELVSVVWDGDEEALARTVWAQQGLFAVQVAQFRLLESLGVAPVAVGGHSVGEIAAAHVAGALSLADACRLVRARGGLMDALPTGGVMVAVEAAEDEVAPLLGGGVSLAAVNGPEAVVLSGVEDEVLGLVAGFEALGRRTRRLKVSHAFHSVLMEPVLEEFRAVVEGLTFHEPTVPVVAAGEVSTPGFWVDHVRDAVRFMDTVRGMEARGVTTFVEVGPDGVLSGMAAGCVEGEDAAFVPLSRRERDETDTLLNALARIWVRGTAVDWPRIVADPPEARELVLPTYPFQRRRYWLERTDGAEGVAASGQDPAGHPLLAAVLTAPDGDTVTLTGQLSVRDHSWLAEHTLTGTAVVPASAFVELAIRAGDEVGCAAVDELTLLAPLVLPERDTVRIQVVAGPPDATGRRPLAVYGRAEHTRDWVRHAEGVLAPDAIDAEPAVGAWPPPGGEPVDVDALYGLLAEQGFGYGPLFTGVRAAWRSEGTVHAEVELPEETAVDGYGIHPALLDAALHTGELLADDNTPTMPFAWRGVGLAATGATSLRVRLTALPEGGYAVHATDPAGAPVLTAAALRTRAVPADELGGGERHRDLYTVDWTPLPAARPDGARWAVVGDLAVPDADTHPDLAALLATGTVPAVVVHAPRPPAAAEAPPEAVRTATESLLALLKEWLADDRCAGARLVVVLTGSPLVDGALAGLVRAAQAEHPERIVLAHAAGGDIGRLREAVASGEPEVALRDGRTLAPRLAVAEGAGKPPETGDTVLVTGGTGGLGAAVARHLVARHGVTRLVLASRRGEDAPGAVELTAELTGLGASVTVVAADIGDRDAVARLLADHPVDGVVHTAGVVDDGLLATMTAERLDTVLRPKADAAWHLHELAGELKMFVLFSSAAGTWDGAGQSNYAAANGFLDALAAHRRALGLPASSLAWGLWEERSGMAGRLADGDIERMARAGLRALPTGDALALLDTAAGLDHPVVLPLRLDPGAIARSGADVPALLRGLVRVPSRRTAPAATASASASAASALPLADQLAALPAADRGPFLLELVRTQVATVLGHGGPRDIAPERGFNELGVDSLAALELRNGLAARAGIRLPATLVFDYPTPAAIAAHLLDQLAVPSTATAPLGAELAAIEAALDGASPGDEHLEEVVARLRELTARWSDARGAGDEIAAATADELFDILDGELN</sequence>
<dbReference type="Gene3D" id="3.40.47.10">
    <property type="match status" value="2"/>
</dbReference>
<keyword evidence="5" id="KW-0045">Antibiotic biosynthesis</keyword>
<dbReference type="InterPro" id="IPR014031">
    <property type="entry name" value="Ketoacyl_synth_C"/>
</dbReference>
<dbReference type="InterPro" id="IPR014043">
    <property type="entry name" value="Acyl_transferase_dom"/>
</dbReference>